<reference evidence="3 4" key="1">
    <citation type="submission" date="2018-03" db="EMBL/GenBank/DDBJ databases">
        <title>Draft Genome Sequences of the Obligatory Marine Myxobacteria Enhygromyxa salina SWB007.</title>
        <authorList>
            <person name="Poehlein A."/>
            <person name="Moghaddam J.A."/>
            <person name="Harms H."/>
            <person name="Alanjari M."/>
            <person name="Koenig G.M."/>
            <person name="Daniel R."/>
            <person name="Schaeberle T.F."/>
        </authorList>
    </citation>
    <scope>NUCLEOTIDE SEQUENCE [LARGE SCALE GENOMIC DNA]</scope>
    <source>
        <strain evidence="3 4">SWB007</strain>
    </source>
</reference>
<dbReference type="InterPro" id="IPR051203">
    <property type="entry name" value="Polysaccharide_Synthase-Rel"/>
</dbReference>
<dbReference type="Proteomes" id="UP000238823">
    <property type="component" value="Unassembled WGS sequence"/>
</dbReference>
<comment type="similarity">
    <text evidence="1">Belongs to the polysaccharide synthase family.</text>
</comment>
<dbReference type="GO" id="GO:0016829">
    <property type="term" value="F:lyase activity"/>
    <property type="evidence" value="ECO:0007669"/>
    <property type="project" value="UniProtKB-KW"/>
</dbReference>
<dbReference type="CDD" id="cd05237">
    <property type="entry name" value="UDP_invert_4-6DH_SDR_e"/>
    <property type="match status" value="1"/>
</dbReference>
<evidence type="ECO:0000313" key="3">
    <source>
        <dbReference type="EMBL" id="PRP94875.1"/>
    </source>
</evidence>
<comment type="caution">
    <text evidence="3">The sequence shown here is derived from an EMBL/GenBank/DDBJ whole genome shotgun (WGS) entry which is preliminary data.</text>
</comment>
<dbReference type="SUPFAM" id="SSF51735">
    <property type="entry name" value="NAD(P)-binding Rossmann-fold domains"/>
    <property type="match status" value="1"/>
</dbReference>
<dbReference type="Gene3D" id="3.40.50.720">
    <property type="entry name" value="NAD(P)-binding Rossmann-like Domain"/>
    <property type="match status" value="1"/>
</dbReference>
<evidence type="ECO:0000313" key="4">
    <source>
        <dbReference type="Proteomes" id="UP000238823"/>
    </source>
</evidence>
<dbReference type="NCBIfam" id="TIGR03589">
    <property type="entry name" value="PseB"/>
    <property type="match status" value="1"/>
</dbReference>
<gene>
    <name evidence="3" type="primary">pseB</name>
    <name evidence="3" type="ORF">ENSA7_76980</name>
</gene>
<dbReference type="AlphaFoldDB" id="A0A2S9XPU0"/>
<dbReference type="PANTHER" id="PTHR43318">
    <property type="entry name" value="UDP-N-ACETYLGLUCOSAMINE 4,6-DEHYDRATASE"/>
    <property type="match status" value="1"/>
</dbReference>
<protein>
    <submittedName>
        <fullName evidence="3">UDP-N-acetylglucosamine 4,6-dehydratase</fullName>
        <ecNumber evidence="3">4.2.1.115</ecNumber>
    </submittedName>
</protein>
<dbReference type="InterPro" id="IPR020025">
    <property type="entry name" value="PseB"/>
</dbReference>
<dbReference type="InterPro" id="IPR003869">
    <property type="entry name" value="Polysac_CapD-like"/>
</dbReference>
<evidence type="ECO:0000256" key="1">
    <source>
        <dbReference type="ARBA" id="ARBA00007430"/>
    </source>
</evidence>
<dbReference type="PANTHER" id="PTHR43318:SF2">
    <property type="entry name" value="UDP-N-ACETYLGLUCOSAMINE 4,6-DEHYDRATASE (INVERTING)"/>
    <property type="match status" value="1"/>
</dbReference>
<dbReference type="InterPro" id="IPR036291">
    <property type="entry name" value="NAD(P)-bd_dom_sf"/>
</dbReference>
<evidence type="ECO:0000259" key="2">
    <source>
        <dbReference type="Pfam" id="PF02719"/>
    </source>
</evidence>
<name>A0A2S9XPU0_9BACT</name>
<dbReference type="EMBL" id="PVNL01000139">
    <property type="protein sequence ID" value="PRP94875.1"/>
    <property type="molecule type" value="Genomic_DNA"/>
</dbReference>
<dbReference type="Pfam" id="PF02719">
    <property type="entry name" value="Polysacc_synt_2"/>
    <property type="match status" value="1"/>
</dbReference>
<organism evidence="3 4">
    <name type="scientific">Enhygromyxa salina</name>
    <dbReference type="NCBI Taxonomy" id="215803"/>
    <lineage>
        <taxon>Bacteria</taxon>
        <taxon>Pseudomonadati</taxon>
        <taxon>Myxococcota</taxon>
        <taxon>Polyangia</taxon>
        <taxon>Nannocystales</taxon>
        <taxon>Nannocystaceae</taxon>
        <taxon>Enhygromyxa</taxon>
    </lineage>
</organism>
<keyword evidence="3" id="KW-0456">Lyase</keyword>
<dbReference type="EC" id="4.2.1.115" evidence="3"/>
<feature type="domain" description="Polysaccharide biosynthesis protein CapD-like" evidence="2">
    <location>
        <begin position="20"/>
        <end position="291"/>
    </location>
</feature>
<accession>A0A2S9XPU0</accession>
<proteinExistence type="inferred from homology"/>
<dbReference type="RefSeq" id="WP_244924055.1">
    <property type="nucleotide sequence ID" value="NZ_PVNL01000139.1"/>
</dbReference>
<sequence>MASLWPPLMDTPPDLSGKVILVTGGTGSFGRAFVTRVLAQHAPAKVIVFSRDEQKHYVMQRELDDPRLRYFVGDIRDRSRLLRALRGVDIVVHAAAMKHVPLAEYNPIEAIRTNVDGAANLIDAALERDVETVIGLSTDKAASPVNLYGATKLCMEKLLVAANSYSGSDGPKFKLVRYGNVVGSKGSVLPVFLQQRETGTLTLTDPTMTRFWIRMDQAIDLVMLTLQDGRGGEVFVPKIPACTVATLADAVAPTAAKQVIGIRPGEKIHELMITTDESRNVLEYDRHFVITPSFPWWGGPKREGKPVEPGYQFSSDIAEQLDVPTVAAMLREIGYSV</sequence>